<protein>
    <submittedName>
        <fullName evidence="10">N-acetylglucosamine-6-phosphate deacetylase</fullName>
        <ecNumber evidence="10">3.5.1.25</ecNumber>
    </submittedName>
</protein>
<dbReference type="NCBIfam" id="TIGR00221">
    <property type="entry name" value="nagA"/>
    <property type="match status" value="1"/>
</dbReference>
<dbReference type="Gene3D" id="2.30.40.10">
    <property type="entry name" value="Urease, subunit C, domain 1"/>
    <property type="match status" value="1"/>
</dbReference>
<feature type="binding site" evidence="8">
    <location>
        <position position="194"/>
    </location>
    <ligand>
        <name>Zn(2+)</name>
        <dbReference type="ChEBI" id="CHEBI:29105"/>
    </ligand>
</feature>
<comment type="similarity">
    <text evidence="1 5">Belongs to the metallo-dependent hydrolases superfamily. NagA family.</text>
</comment>
<dbReference type="PANTHER" id="PTHR11113">
    <property type="entry name" value="N-ACETYLGLUCOSAMINE-6-PHOSPHATE DEACETYLASE"/>
    <property type="match status" value="1"/>
</dbReference>
<dbReference type="Gene3D" id="3.20.20.140">
    <property type="entry name" value="Metal-dependent hydrolases"/>
    <property type="match status" value="1"/>
</dbReference>
<dbReference type="PIRSF" id="PIRSF038994">
    <property type="entry name" value="NagA"/>
    <property type="match status" value="1"/>
</dbReference>
<dbReference type="InterPro" id="IPR006680">
    <property type="entry name" value="Amidohydro-rel"/>
</dbReference>
<comment type="caution">
    <text evidence="10">The sequence shown here is derived from an EMBL/GenBank/DDBJ whole genome shotgun (WGS) entry which is preliminary data.</text>
</comment>
<dbReference type="InterPro" id="IPR003764">
    <property type="entry name" value="GlcNAc_6-P_deAcase"/>
</dbReference>
<accession>A0A6I3KNR6</accession>
<feature type="binding site" evidence="7">
    <location>
        <position position="141"/>
    </location>
    <ligand>
        <name>substrate</name>
    </ligand>
</feature>
<feature type="binding site" evidence="7">
    <location>
        <begin position="218"/>
        <end position="219"/>
    </location>
    <ligand>
        <name>substrate</name>
    </ligand>
</feature>
<dbReference type="EMBL" id="WMBQ01000002">
    <property type="protein sequence ID" value="MTD96113.1"/>
    <property type="molecule type" value="Genomic_DNA"/>
</dbReference>
<dbReference type="GO" id="GO:0006046">
    <property type="term" value="P:N-acetylglucosamine catabolic process"/>
    <property type="evidence" value="ECO:0007669"/>
    <property type="project" value="TreeGrafter"/>
</dbReference>
<evidence type="ECO:0000256" key="2">
    <source>
        <dbReference type="ARBA" id="ARBA00022723"/>
    </source>
</evidence>
<dbReference type="InterPro" id="IPR011059">
    <property type="entry name" value="Metal-dep_hydrolase_composite"/>
</dbReference>
<dbReference type="Pfam" id="PF22643">
    <property type="entry name" value="NagA_N"/>
    <property type="match status" value="1"/>
</dbReference>
<evidence type="ECO:0000313" key="11">
    <source>
        <dbReference type="Proteomes" id="UP000440694"/>
    </source>
</evidence>
<keyword evidence="2 8" id="KW-0479">Metal-binding</keyword>
<dbReference type="GO" id="GO:0008448">
    <property type="term" value="F:N-acetylglucosamine-6-phosphate deacetylase activity"/>
    <property type="evidence" value="ECO:0007669"/>
    <property type="project" value="UniProtKB-EC"/>
</dbReference>
<keyword evidence="4 5" id="KW-0119">Carbohydrate metabolism</keyword>
<feature type="binding site" evidence="8">
    <location>
        <position position="215"/>
    </location>
    <ligand>
        <name>Zn(2+)</name>
        <dbReference type="ChEBI" id="CHEBI:29105"/>
    </ligand>
</feature>
<evidence type="ECO:0000256" key="6">
    <source>
        <dbReference type="PIRSR" id="PIRSR038994-1"/>
    </source>
</evidence>
<evidence type="ECO:0000256" key="3">
    <source>
        <dbReference type="ARBA" id="ARBA00022801"/>
    </source>
</evidence>
<organism evidence="10 11">
    <name type="scientific">Hyphomicrobium album</name>
    <dbReference type="NCBI Taxonomy" id="2665159"/>
    <lineage>
        <taxon>Bacteria</taxon>
        <taxon>Pseudomonadati</taxon>
        <taxon>Pseudomonadota</taxon>
        <taxon>Alphaproteobacteria</taxon>
        <taxon>Hyphomicrobiales</taxon>
        <taxon>Hyphomicrobiaceae</taxon>
        <taxon>Hyphomicrobium</taxon>
    </lineage>
</organism>
<evidence type="ECO:0000256" key="5">
    <source>
        <dbReference type="PIRNR" id="PIRNR038994"/>
    </source>
</evidence>
<reference evidence="10 11" key="1">
    <citation type="submission" date="2019-11" db="EMBL/GenBank/DDBJ databases">
        <title>Identification of a novel strain.</title>
        <authorList>
            <person name="Xu Q."/>
            <person name="Wang G."/>
        </authorList>
    </citation>
    <scope>NUCLEOTIDE SEQUENCE [LARGE SCALE GENOMIC DNA]</scope>
    <source>
        <strain evidence="11">xq</strain>
    </source>
</reference>
<feature type="binding site" evidence="7">
    <location>
        <begin position="304"/>
        <end position="306"/>
    </location>
    <ligand>
        <name>substrate</name>
    </ligand>
</feature>
<name>A0A6I3KNR6_9HYPH</name>
<dbReference type="InterPro" id="IPR032466">
    <property type="entry name" value="Metal_Hydrolase"/>
</dbReference>
<proteinExistence type="inferred from homology"/>
<dbReference type="SUPFAM" id="SSF51556">
    <property type="entry name" value="Metallo-dependent hydrolases"/>
    <property type="match status" value="1"/>
</dbReference>
<keyword evidence="3 5" id="KW-0378">Hydrolase</keyword>
<dbReference type="EC" id="3.5.1.25" evidence="10"/>
<dbReference type="Proteomes" id="UP000440694">
    <property type="component" value="Unassembled WGS sequence"/>
</dbReference>
<evidence type="ECO:0000256" key="7">
    <source>
        <dbReference type="PIRSR" id="PIRSR038994-2"/>
    </source>
</evidence>
<evidence type="ECO:0000256" key="8">
    <source>
        <dbReference type="PIRSR" id="PIRSR038994-3"/>
    </source>
</evidence>
<feature type="active site" description="Proton donor/acceptor" evidence="6">
    <location>
        <position position="271"/>
    </location>
</feature>
<feature type="binding site" evidence="7">
    <location>
        <position position="250"/>
    </location>
    <ligand>
        <name>substrate</name>
    </ligand>
</feature>
<dbReference type="Pfam" id="PF01979">
    <property type="entry name" value="Amidohydro_1"/>
    <property type="match status" value="1"/>
</dbReference>
<evidence type="ECO:0000259" key="9">
    <source>
        <dbReference type="Pfam" id="PF01979"/>
    </source>
</evidence>
<feature type="binding site" evidence="8">
    <location>
        <position position="130"/>
    </location>
    <ligand>
        <name>Zn(2+)</name>
        <dbReference type="ChEBI" id="CHEBI:29105"/>
    </ligand>
</feature>
<evidence type="ECO:0000313" key="10">
    <source>
        <dbReference type="EMBL" id="MTD96113.1"/>
    </source>
</evidence>
<dbReference type="CDD" id="cd00854">
    <property type="entry name" value="NagA"/>
    <property type="match status" value="1"/>
</dbReference>
<evidence type="ECO:0000256" key="1">
    <source>
        <dbReference type="ARBA" id="ARBA00010716"/>
    </source>
</evidence>
<keyword evidence="11" id="KW-1185">Reference proteome</keyword>
<evidence type="ECO:0000256" key="4">
    <source>
        <dbReference type="ARBA" id="ARBA00023277"/>
    </source>
</evidence>
<feature type="binding site" evidence="7">
    <location>
        <position position="226"/>
    </location>
    <ligand>
        <name>substrate</name>
    </ligand>
</feature>
<gene>
    <name evidence="10" type="primary">nagA</name>
    <name evidence="10" type="ORF">GIW81_17375</name>
</gene>
<comment type="cofactor">
    <cofactor evidence="8">
        <name>a divalent metal cation</name>
        <dbReference type="ChEBI" id="CHEBI:60240"/>
    </cofactor>
    <text evidence="8">Binds 1 divalent metal cation per subunit.</text>
</comment>
<dbReference type="GO" id="GO:0046872">
    <property type="term" value="F:metal ion binding"/>
    <property type="evidence" value="ECO:0007669"/>
    <property type="project" value="UniProtKB-KW"/>
</dbReference>
<sequence length="388" mass="40747">MPYHAIAARNVFDGISVLNDHAVIVDGCHIVDVVPRASVPESMPVHALRGDAWLAPGFIDVQVNGGGDVLFNDTPTSAGILAIAAAHRRFGTTGLLPTLISDTPDKMRTAMAAAQSAASENPAVLGIHFEGPFLSPDKPGVHDQEMFRAPTPSDLELLTSWPSGNVLVTLAPERVPLDFIRELSLAGVRVSLGHSMATYEQTQEALAAGLTGFTHLYNAMRPLGSRDPGPIAAALEAPAAWFGMIVDGAHVTPEMLRLALRGAAHPMLVTDAMPPVGGTKQTFTLYGQEISVRDGRCMRADGTLAGAAIDMASSVRNAVRDLHLPLTSALCFASTEPAEFLGLGTVLGRLAPGFRADMVAFDAPDIRILDTWIAGVPAAAHTHVAADA</sequence>
<dbReference type="SUPFAM" id="SSF51338">
    <property type="entry name" value="Composite domain of metallo-dependent hydrolases"/>
    <property type="match status" value="1"/>
</dbReference>
<dbReference type="PANTHER" id="PTHR11113:SF14">
    <property type="entry name" value="N-ACETYLGLUCOSAMINE-6-PHOSPHATE DEACETYLASE"/>
    <property type="match status" value="1"/>
</dbReference>
<dbReference type="AlphaFoldDB" id="A0A6I3KNR6"/>
<feature type="domain" description="Amidohydrolase-related" evidence="9">
    <location>
        <begin position="54"/>
        <end position="375"/>
    </location>
</feature>